<dbReference type="InterPro" id="IPR029095">
    <property type="entry name" value="NarX-like_N"/>
</dbReference>
<dbReference type="Gene3D" id="1.20.120.960">
    <property type="entry name" value="Histidine kinase NarX, sensor domain"/>
    <property type="match status" value="1"/>
</dbReference>
<keyword evidence="3" id="KW-1133">Transmembrane helix</keyword>
<sequence>MKRLNHLLVLACLVPFIFAGSLEAAPKSKAKDKPKVILTMGDAINKAGRQRMLSQRIVKAYSLVGQKVMLSANIQLRDAIALFEKQLAELTAFAVTPDEKKTIKEVTDLWKKFKPMATAKPSREQAEELAALSDEVLKKSHKFVLLLEARSGTSAGKLVNISGRQRMLSQRIAKFYVLRSWGLDNPEYKIGQDKAVVQFTDALRLLQAAPENTSDINDALAKVEKDWNTFKISKQLKGGNYIPSLVVRSLDKILGQMNYITALYANITK</sequence>
<dbReference type="Pfam" id="PF13675">
    <property type="entry name" value="PilJ"/>
    <property type="match status" value="2"/>
</dbReference>
<evidence type="ECO:0000256" key="1">
    <source>
        <dbReference type="ARBA" id="ARBA00004141"/>
    </source>
</evidence>
<keyword evidence="2" id="KW-0812">Transmembrane</keyword>
<accession>A0A831KBN0</accession>
<evidence type="ECO:0000313" key="7">
    <source>
        <dbReference type="EMBL" id="HDK37439.1"/>
    </source>
</evidence>
<evidence type="ECO:0000259" key="6">
    <source>
        <dbReference type="Pfam" id="PF13675"/>
    </source>
</evidence>
<dbReference type="GO" id="GO:0016020">
    <property type="term" value="C:membrane"/>
    <property type="evidence" value="ECO:0007669"/>
    <property type="project" value="UniProtKB-SubCell"/>
</dbReference>
<comment type="subcellular location">
    <subcellularLocation>
        <location evidence="1">Membrane</location>
        <topology evidence="1">Multi-pass membrane protein</topology>
    </subcellularLocation>
</comment>
<dbReference type="AlphaFoldDB" id="A0A831KBN0"/>
<evidence type="ECO:0000256" key="2">
    <source>
        <dbReference type="ARBA" id="ARBA00022692"/>
    </source>
</evidence>
<keyword evidence="5" id="KW-0732">Signal</keyword>
<comment type="caution">
    <text evidence="7">The sequence shown here is derived from an EMBL/GenBank/DDBJ whole genome shotgun (WGS) entry which is preliminary data.</text>
</comment>
<feature type="signal peptide" evidence="5">
    <location>
        <begin position="1"/>
        <end position="24"/>
    </location>
</feature>
<reference evidence="7" key="1">
    <citation type="journal article" date="2020" name="mSystems">
        <title>Genome- and Community-Level Interaction Insights into Carbon Utilization and Element Cycling Functions of Hydrothermarchaeota in Hydrothermal Sediment.</title>
        <authorList>
            <person name="Zhou Z."/>
            <person name="Liu Y."/>
            <person name="Xu W."/>
            <person name="Pan J."/>
            <person name="Luo Z.H."/>
            <person name="Li M."/>
        </authorList>
    </citation>
    <scope>NUCLEOTIDE SEQUENCE [LARGE SCALE GENOMIC DNA]</scope>
    <source>
        <strain evidence="7">HyVt-26</strain>
    </source>
</reference>
<evidence type="ECO:0000256" key="3">
    <source>
        <dbReference type="ARBA" id="ARBA00022989"/>
    </source>
</evidence>
<feature type="domain" description="NarX-like N-terminal" evidence="6">
    <location>
        <begin position="41"/>
        <end position="129"/>
    </location>
</feature>
<protein>
    <recommendedName>
        <fullName evidence="6">NarX-like N-terminal domain-containing protein</fullName>
    </recommendedName>
</protein>
<evidence type="ECO:0000256" key="4">
    <source>
        <dbReference type="ARBA" id="ARBA00023136"/>
    </source>
</evidence>
<evidence type="ECO:0000256" key="5">
    <source>
        <dbReference type="SAM" id="SignalP"/>
    </source>
</evidence>
<dbReference type="EMBL" id="DRCV01000013">
    <property type="protein sequence ID" value="HDK37439.1"/>
    <property type="molecule type" value="Genomic_DNA"/>
</dbReference>
<feature type="domain" description="NarX-like N-terminal" evidence="6">
    <location>
        <begin position="153"/>
        <end position="230"/>
    </location>
</feature>
<name>A0A831KBN0_9GAMM</name>
<organism evidence="7">
    <name type="scientific">Thiolapillus brandeum</name>
    <dbReference type="NCBI Taxonomy" id="1076588"/>
    <lineage>
        <taxon>Bacteria</taxon>
        <taxon>Pseudomonadati</taxon>
        <taxon>Pseudomonadota</taxon>
        <taxon>Gammaproteobacteria</taxon>
        <taxon>Chromatiales</taxon>
        <taxon>Sedimenticolaceae</taxon>
        <taxon>Thiolapillus</taxon>
    </lineage>
</organism>
<proteinExistence type="predicted"/>
<keyword evidence="4" id="KW-0472">Membrane</keyword>
<dbReference type="Proteomes" id="UP000885822">
    <property type="component" value="Unassembled WGS sequence"/>
</dbReference>
<dbReference type="InterPro" id="IPR042295">
    <property type="entry name" value="NarX-like_N_sf"/>
</dbReference>
<feature type="chain" id="PRO_5032603108" description="NarX-like N-terminal domain-containing protein" evidence="5">
    <location>
        <begin position="25"/>
        <end position="269"/>
    </location>
</feature>
<gene>
    <name evidence="7" type="ORF">ENG92_00265</name>
</gene>